<dbReference type="AlphaFoldDB" id="A0AB33IS10"/>
<gene>
    <name evidence="7" type="ORF">GTC17254_01400</name>
</gene>
<evidence type="ECO:0000259" key="6">
    <source>
        <dbReference type="Pfam" id="PF01699"/>
    </source>
</evidence>
<evidence type="ECO:0000256" key="5">
    <source>
        <dbReference type="SAM" id="Phobius"/>
    </source>
</evidence>
<keyword evidence="4 5" id="KW-0472">Membrane</keyword>
<dbReference type="PANTHER" id="PTHR10846:SF8">
    <property type="entry name" value="INNER MEMBRANE PROTEIN YRBG"/>
    <property type="match status" value="1"/>
</dbReference>
<reference evidence="7" key="1">
    <citation type="submission" date="2024-07" db="EMBL/GenBank/DDBJ databases">
        <title>Complete genome sequence of Prevotella sp. YM-2024 GTC17254.</title>
        <authorList>
            <person name="Hayashi M."/>
            <person name="Muto Y."/>
            <person name="Tanaka K."/>
            <person name="Niwa H."/>
        </authorList>
    </citation>
    <scope>NUCLEOTIDE SEQUENCE</scope>
    <source>
        <strain evidence="7">GTC17254</strain>
    </source>
</reference>
<dbReference type="InterPro" id="IPR044880">
    <property type="entry name" value="NCX_ion-bd_dom_sf"/>
</dbReference>
<feature type="transmembrane region" description="Helical" evidence="5">
    <location>
        <begin position="134"/>
        <end position="151"/>
    </location>
</feature>
<evidence type="ECO:0000313" key="7">
    <source>
        <dbReference type="EMBL" id="BFO72543.1"/>
    </source>
</evidence>
<dbReference type="Gene3D" id="1.20.1420.30">
    <property type="entry name" value="NCX, central ion-binding region"/>
    <property type="match status" value="1"/>
</dbReference>
<name>A0AB33IS10_9BACT</name>
<protein>
    <submittedName>
        <fullName evidence="7">Calcium/sodium antiporter</fullName>
    </submittedName>
</protein>
<proteinExistence type="predicted"/>
<feature type="domain" description="Sodium/calcium exchanger membrane region" evidence="6">
    <location>
        <begin position="174"/>
        <end position="314"/>
    </location>
</feature>
<dbReference type="GO" id="GO:0005886">
    <property type="term" value="C:plasma membrane"/>
    <property type="evidence" value="ECO:0007669"/>
    <property type="project" value="TreeGrafter"/>
</dbReference>
<feature type="transmembrane region" description="Helical" evidence="5">
    <location>
        <begin position="171"/>
        <end position="192"/>
    </location>
</feature>
<dbReference type="NCBIfam" id="TIGR00367">
    <property type="entry name" value="calcium/sodium antiporter"/>
    <property type="match status" value="1"/>
</dbReference>
<feature type="transmembrane region" description="Helical" evidence="5">
    <location>
        <begin position="238"/>
        <end position="261"/>
    </location>
</feature>
<dbReference type="PANTHER" id="PTHR10846">
    <property type="entry name" value="SODIUM/POTASSIUM/CALCIUM EXCHANGER"/>
    <property type="match status" value="1"/>
</dbReference>
<dbReference type="EMBL" id="AP035786">
    <property type="protein sequence ID" value="BFO72543.1"/>
    <property type="molecule type" value="Genomic_DNA"/>
</dbReference>
<evidence type="ECO:0000256" key="3">
    <source>
        <dbReference type="ARBA" id="ARBA00022989"/>
    </source>
</evidence>
<feature type="transmembrane region" description="Helical" evidence="5">
    <location>
        <begin position="268"/>
        <end position="288"/>
    </location>
</feature>
<feature type="transmembrane region" description="Helical" evidence="5">
    <location>
        <begin position="294"/>
        <end position="315"/>
    </location>
</feature>
<accession>A0AB33IS10</accession>
<feature type="domain" description="Sodium/calcium exchanger membrane region" evidence="6">
    <location>
        <begin position="12"/>
        <end position="150"/>
    </location>
</feature>
<feature type="transmembrane region" description="Helical" evidence="5">
    <location>
        <begin position="76"/>
        <end position="99"/>
    </location>
</feature>
<dbReference type="InterPro" id="IPR004481">
    <property type="entry name" value="K/Na/Ca-exchanger"/>
</dbReference>
<feature type="transmembrane region" description="Helical" evidence="5">
    <location>
        <begin position="46"/>
        <end position="69"/>
    </location>
</feature>
<dbReference type="GO" id="GO:0008273">
    <property type="term" value="F:calcium, potassium:sodium antiporter activity"/>
    <property type="evidence" value="ECO:0007669"/>
    <property type="project" value="TreeGrafter"/>
</dbReference>
<sequence>MPNFADIMILNIVFILAGIVLVLWGADRLTDGAVALAEKMNIPQIVIGLTIVAMGTSMPEFCVSLVSALKGTPDLAVGNIVGSNIFNALLIVGTAAMVAPMTILHSTVKKDIPFALVASVVLLMMCMDGDISRIDAGILLVLFGIFMYATLKGAKTENATAEQPAKQPMNVWKAVGFLLLGLACLIVGSNIFVDGATNVAHTLGVSDAVIGLTIVAGGTSLPELATSVVSARKGQSGIAIGNVLGSNVFNILAILGITGIISPMMIQGITTTDLSVMVVAMIMLWLFSFTKYTIARWEGAVLAATFIGYLTYLLYQVV</sequence>
<dbReference type="GO" id="GO:0005262">
    <property type="term" value="F:calcium channel activity"/>
    <property type="evidence" value="ECO:0007669"/>
    <property type="project" value="TreeGrafter"/>
</dbReference>
<evidence type="ECO:0000256" key="1">
    <source>
        <dbReference type="ARBA" id="ARBA00004141"/>
    </source>
</evidence>
<feature type="transmembrane region" description="Helical" evidence="5">
    <location>
        <begin position="7"/>
        <end position="26"/>
    </location>
</feature>
<evidence type="ECO:0000256" key="4">
    <source>
        <dbReference type="ARBA" id="ARBA00023136"/>
    </source>
</evidence>
<dbReference type="Pfam" id="PF01699">
    <property type="entry name" value="Na_Ca_ex"/>
    <property type="match status" value="2"/>
</dbReference>
<dbReference type="GO" id="GO:0006874">
    <property type="term" value="P:intracellular calcium ion homeostasis"/>
    <property type="evidence" value="ECO:0007669"/>
    <property type="project" value="TreeGrafter"/>
</dbReference>
<comment type="subcellular location">
    <subcellularLocation>
        <location evidence="1">Membrane</location>
        <topology evidence="1">Multi-pass membrane protein</topology>
    </subcellularLocation>
</comment>
<keyword evidence="3 5" id="KW-1133">Transmembrane helix</keyword>
<organism evidence="7">
    <name type="scientific">Prevotella sp. GTC17254</name>
    <dbReference type="NCBI Taxonomy" id="3236794"/>
    <lineage>
        <taxon>Bacteria</taxon>
        <taxon>Pseudomonadati</taxon>
        <taxon>Bacteroidota</taxon>
        <taxon>Bacteroidia</taxon>
        <taxon>Bacteroidales</taxon>
        <taxon>Prevotellaceae</taxon>
        <taxon>Prevotella</taxon>
    </lineage>
</organism>
<dbReference type="InterPro" id="IPR004837">
    <property type="entry name" value="NaCa_Exmemb"/>
</dbReference>
<keyword evidence="2 5" id="KW-0812">Transmembrane</keyword>
<evidence type="ECO:0000256" key="2">
    <source>
        <dbReference type="ARBA" id="ARBA00022692"/>
    </source>
</evidence>